<protein>
    <submittedName>
        <fullName evidence="2">(northern house mosquito) hypothetical protein</fullName>
    </submittedName>
</protein>
<accession>A0A8D8PA36</accession>
<dbReference type="EMBL" id="HBUE01005445">
    <property type="protein sequence ID" value="CAG6445772.1"/>
    <property type="molecule type" value="Transcribed_RNA"/>
</dbReference>
<dbReference type="EMBL" id="HBUE01225895">
    <property type="protein sequence ID" value="CAG6542135.1"/>
    <property type="molecule type" value="Transcribed_RNA"/>
</dbReference>
<sequence length="104" mass="11340">MSGSSCLILDWMIGWPDRERTGAGEPDPPLNSSSGFGLSLKLLCDDACDSYPPCRSVIRLGVDGREISQVLDILRFFLLLPPPLSPPPDRSRSRSRSSIPPDGE</sequence>
<organism evidence="2">
    <name type="scientific">Culex pipiens</name>
    <name type="common">House mosquito</name>
    <dbReference type="NCBI Taxonomy" id="7175"/>
    <lineage>
        <taxon>Eukaryota</taxon>
        <taxon>Metazoa</taxon>
        <taxon>Ecdysozoa</taxon>
        <taxon>Arthropoda</taxon>
        <taxon>Hexapoda</taxon>
        <taxon>Insecta</taxon>
        <taxon>Pterygota</taxon>
        <taxon>Neoptera</taxon>
        <taxon>Endopterygota</taxon>
        <taxon>Diptera</taxon>
        <taxon>Nematocera</taxon>
        <taxon>Culicoidea</taxon>
        <taxon>Culicidae</taxon>
        <taxon>Culicinae</taxon>
        <taxon>Culicini</taxon>
        <taxon>Culex</taxon>
        <taxon>Culex</taxon>
    </lineage>
</organism>
<proteinExistence type="predicted"/>
<feature type="region of interest" description="Disordered" evidence="1">
    <location>
        <begin position="81"/>
        <end position="104"/>
    </location>
</feature>
<name>A0A8D8PA36_CULPI</name>
<dbReference type="EMBL" id="HBUE01225893">
    <property type="protein sequence ID" value="CAG6542131.1"/>
    <property type="molecule type" value="Transcribed_RNA"/>
</dbReference>
<evidence type="ECO:0000313" key="2">
    <source>
        <dbReference type="EMBL" id="CAG6594219.1"/>
    </source>
</evidence>
<dbReference type="EMBL" id="HBUE01332621">
    <property type="protein sequence ID" value="CAG6594215.1"/>
    <property type="molecule type" value="Transcribed_RNA"/>
</dbReference>
<dbReference type="AlphaFoldDB" id="A0A8D8PA36"/>
<reference evidence="2" key="1">
    <citation type="submission" date="2021-05" db="EMBL/GenBank/DDBJ databases">
        <authorList>
            <person name="Alioto T."/>
            <person name="Alioto T."/>
            <person name="Gomez Garrido J."/>
        </authorList>
    </citation>
    <scope>NUCLEOTIDE SEQUENCE</scope>
</reference>
<dbReference type="EMBL" id="HBUE01332623">
    <property type="protein sequence ID" value="CAG6594219.1"/>
    <property type="molecule type" value="Transcribed_RNA"/>
</dbReference>
<evidence type="ECO:0000256" key="1">
    <source>
        <dbReference type="SAM" id="MobiDB-lite"/>
    </source>
</evidence>